<dbReference type="AlphaFoldDB" id="A0A6N7PXV7"/>
<evidence type="ECO:0000313" key="2">
    <source>
        <dbReference type="EMBL" id="MRG96833.1"/>
    </source>
</evidence>
<dbReference type="InterPro" id="IPR008984">
    <property type="entry name" value="SMAD_FHA_dom_sf"/>
</dbReference>
<organism evidence="2 3">
    <name type="scientific">Polyangium spumosum</name>
    <dbReference type="NCBI Taxonomy" id="889282"/>
    <lineage>
        <taxon>Bacteria</taxon>
        <taxon>Pseudomonadati</taxon>
        <taxon>Myxococcota</taxon>
        <taxon>Polyangia</taxon>
        <taxon>Polyangiales</taxon>
        <taxon>Polyangiaceae</taxon>
        <taxon>Polyangium</taxon>
    </lineage>
</organism>
<dbReference type="Pfam" id="PF00498">
    <property type="entry name" value="FHA"/>
    <property type="match status" value="1"/>
</dbReference>
<dbReference type="CDD" id="cd00060">
    <property type="entry name" value="FHA"/>
    <property type="match status" value="1"/>
</dbReference>
<dbReference type="InterPro" id="IPR025391">
    <property type="entry name" value="DUF4123"/>
</dbReference>
<protein>
    <submittedName>
        <fullName evidence="2">DUF4123 domain-containing protein</fullName>
    </submittedName>
</protein>
<evidence type="ECO:0000313" key="3">
    <source>
        <dbReference type="Proteomes" id="UP000440224"/>
    </source>
</evidence>
<dbReference type="EMBL" id="WJIE01000013">
    <property type="protein sequence ID" value="MRG96833.1"/>
    <property type="molecule type" value="Genomic_DNA"/>
</dbReference>
<dbReference type="RefSeq" id="WP_153823626.1">
    <property type="nucleotide sequence ID" value="NZ_WJIE01000013.1"/>
</dbReference>
<gene>
    <name evidence="2" type="ORF">GF068_33655</name>
</gene>
<reference evidence="2 3" key="1">
    <citation type="submission" date="2019-10" db="EMBL/GenBank/DDBJ databases">
        <title>A soil myxobacterium in the family Polyangiaceae.</title>
        <authorList>
            <person name="Li Y."/>
            <person name="Wang J."/>
        </authorList>
    </citation>
    <scope>NUCLEOTIDE SEQUENCE [LARGE SCALE GENOMIC DNA]</scope>
    <source>
        <strain evidence="2 3">DSM 14734</strain>
    </source>
</reference>
<name>A0A6N7PXV7_9BACT</name>
<proteinExistence type="predicted"/>
<dbReference type="PROSITE" id="PS50006">
    <property type="entry name" value="FHA_DOMAIN"/>
    <property type="match status" value="1"/>
</dbReference>
<comment type="caution">
    <text evidence="2">The sequence shown here is derived from an EMBL/GenBank/DDBJ whole genome shotgun (WGS) entry which is preliminary data.</text>
</comment>
<evidence type="ECO:0000259" key="1">
    <source>
        <dbReference type="PROSITE" id="PS50006"/>
    </source>
</evidence>
<sequence length="280" mass="31581">MRAVLYIVAGPSSGQRVRLVAGEPLRVGRGGRADLIVSRDERMALDHFELTWDGATCRLRDLSRQGTELDGKRVDEAELKNGGWIVAGGTRFLFRVRTDDLRAELPPTPPLPLPSPELLAARREALSLLSREEHLFAILDAARDRRVGALLQACDDEFRSLYEGRKGDVLAEVAPYLVRLQAGSPLLPVLVEDGWGESWGVYLTSERPFKEVRRRLRQSLMVRDEASGKRLYFRFYDPRVLRAFWPTCTPRRRSEILGTEIVSLLVEGTAGEVLRFSRQG</sequence>
<dbReference type="Gene3D" id="2.60.200.20">
    <property type="match status" value="1"/>
</dbReference>
<dbReference type="Pfam" id="PF13503">
    <property type="entry name" value="DUF4123"/>
    <property type="match status" value="1"/>
</dbReference>
<dbReference type="SUPFAM" id="SSF49879">
    <property type="entry name" value="SMAD/FHA domain"/>
    <property type="match status" value="1"/>
</dbReference>
<accession>A0A6N7PXV7</accession>
<dbReference type="InterPro" id="IPR000253">
    <property type="entry name" value="FHA_dom"/>
</dbReference>
<dbReference type="OrthoDB" id="6431152at2"/>
<dbReference type="Proteomes" id="UP000440224">
    <property type="component" value="Unassembled WGS sequence"/>
</dbReference>
<keyword evidence="3" id="KW-1185">Reference proteome</keyword>
<feature type="domain" description="FHA" evidence="1">
    <location>
        <begin position="25"/>
        <end position="74"/>
    </location>
</feature>